<keyword evidence="2 6" id="KW-0812">Transmembrane</keyword>
<keyword evidence="4 6" id="KW-0472">Membrane</keyword>
<dbReference type="PIRSF" id="PIRSF006648">
    <property type="entry name" value="DrrB"/>
    <property type="match status" value="1"/>
</dbReference>
<feature type="transmembrane region" description="Helical" evidence="6">
    <location>
        <begin position="21"/>
        <end position="40"/>
    </location>
</feature>
<sequence length="254" mass="26668">MKSLSDIATVTVRELRPIIRGPLFLVVSLIQPLVFLGLFGPLLAGAVDESAFGGGNALQWFVPGIMVMISLVGTSTMGSNLLTEIQTGAHERLLVTPLTRGSMLIGRALKEFAPLVIQALVIVLVAMPFGFSSDPLGTVLGVLLLGVLGIGLGALSYALAIAVRHQEWAFWGIQQTLLFPVLILSGILLPVDAGPGWLATVASFNPLTYVVDAERALFAGHILTAEVGWGVVAAVLVAALGLFVGVRSIRRSPV</sequence>
<dbReference type="InterPro" id="IPR051784">
    <property type="entry name" value="Nod_factor_ABC_transporter"/>
</dbReference>
<feature type="transmembrane region" description="Helical" evidence="6">
    <location>
        <begin position="112"/>
        <end position="131"/>
    </location>
</feature>
<dbReference type="Pfam" id="PF01061">
    <property type="entry name" value="ABC2_membrane"/>
    <property type="match status" value="1"/>
</dbReference>
<evidence type="ECO:0000256" key="6">
    <source>
        <dbReference type="RuleBase" id="RU361157"/>
    </source>
</evidence>
<evidence type="ECO:0000259" key="7">
    <source>
        <dbReference type="PROSITE" id="PS51012"/>
    </source>
</evidence>
<evidence type="ECO:0000256" key="4">
    <source>
        <dbReference type="ARBA" id="ARBA00023136"/>
    </source>
</evidence>
<keyword evidence="5" id="KW-0046">Antibiotic resistance</keyword>
<proteinExistence type="inferred from homology"/>
<keyword evidence="6" id="KW-0813">Transport</keyword>
<keyword evidence="3 6" id="KW-1133">Transmembrane helix</keyword>
<evidence type="ECO:0000256" key="2">
    <source>
        <dbReference type="ARBA" id="ARBA00022692"/>
    </source>
</evidence>
<feature type="transmembrane region" description="Helical" evidence="6">
    <location>
        <begin position="227"/>
        <end position="246"/>
    </location>
</feature>
<organism evidence="8 9">
    <name type="scientific">Nocardiopsis lambiniae</name>
    <dbReference type="NCBI Taxonomy" id="3075539"/>
    <lineage>
        <taxon>Bacteria</taxon>
        <taxon>Bacillati</taxon>
        <taxon>Actinomycetota</taxon>
        <taxon>Actinomycetes</taxon>
        <taxon>Streptosporangiales</taxon>
        <taxon>Nocardiopsidaceae</taxon>
        <taxon>Nocardiopsis</taxon>
    </lineage>
</organism>
<protein>
    <recommendedName>
        <fullName evidence="6">Transport permease protein</fullName>
    </recommendedName>
</protein>
<comment type="similarity">
    <text evidence="6">Belongs to the ABC-2 integral membrane protein family.</text>
</comment>
<comment type="caution">
    <text evidence="8">The sequence shown here is derived from an EMBL/GenBank/DDBJ whole genome shotgun (WGS) entry which is preliminary data.</text>
</comment>
<evidence type="ECO:0000313" key="9">
    <source>
        <dbReference type="Proteomes" id="UP001183390"/>
    </source>
</evidence>
<evidence type="ECO:0000256" key="1">
    <source>
        <dbReference type="ARBA" id="ARBA00004141"/>
    </source>
</evidence>
<reference evidence="9" key="1">
    <citation type="submission" date="2023-07" db="EMBL/GenBank/DDBJ databases">
        <title>30 novel species of actinomycetes from the DSMZ collection.</title>
        <authorList>
            <person name="Nouioui I."/>
        </authorList>
    </citation>
    <scope>NUCLEOTIDE SEQUENCE [LARGE SCALE GENOMIC DNA]</scope>
    <source>
        <strain evidence="9">DSM 44743</strain>
    </source>
</reference>
<comment type="subcellular location">
    <subcellularLocation>
        <location evidence="6">Cell membrane</location>
        <topology evidence="6">Multi-pass membrane protein</topology>
    </subcellularLocation>
    <subcellularLocation>
        <location evidence="1">Membrane</location>
        <topology evidence="1">Multi-pass membrane protein</topology>
    </subcellularLocation>
</comment>
<feature type="transmembrane region" description="Helical" evidence="6">
    <location>
        <begin position="168"/>
        <end position="189"/>
    </location>
</feature>
<dbReference type="Proteomes" id="UP001183390">
    <property type="component" value="Unassembled WGS sequence"/>
</dbReference>
<dbReference type="InterPro" id="IPR000412">
    <property type="entry name" value="ABC_2_transport"/>
</dbReference>
<keyword evidence="6" id="KW-1003">Cell membrane</keyword>
<feature type="transmembrane region" description="Helical" evidence="6">
    <location>
        <begin position="60"/>
        <end position="82"/>
    </location>
</feature>
<gene>
    <name evidence="8" type="ORF">RM479_13665</name>
</gene>
<dbReference type="RefSeq" id="WP_311512114.1">
    <property type="nucleotide sequence ID" value="NZ_JAVREP010000008.1"/>
</dbReference>
<dbReference type="PROSITE" id="PS51012">
    <property type="entry name" value="ABC_TM2"/>
    <property type="match status" value="1"/>
</dbReference>
<dbReference type="InterPro" id="IPR013525">
    <property type="entry name" value="ABC2_TM"/>
</dbReference>
<accession>A0ABU2M9W3</accession>
<keyword evidence="9" id="KW-1185">Reference proteome</keyword>
<evidence type="ECO:0000313" key="8">
    <source>
        <dbReference type="EMBL" id="MDT0329462.1"/>
    </source>
</evidence>
<dbReference type="PANTHER" id="PTHR43229">
    <property type="entry name" value="NODULATION PROTEIN J"/>
    <property type="match status" value="1"/>
</dbReference>
<name>A0ABU2M9W3_9ACTN</name>
<evidence type="ECO:0000256" key="5">
    <source>
        <dbReference type="ARBA" id="ARBA00023251"/>
    </source>
</evidence>
<feature type="transmembrane region" description="Helical" evidence="6">
    <location>
        <begin position="137"/>
        <end position="161"/>
    </location>
</feature>
<dbReference type="EMBL" id="JAVREP010000008">
    <property type="protein sequence ID" value="MDT0329462.1"/>
    <property type="molecule type" value="Genomic_DNA"/>
</dbReference>
<feature type="domain" description="ABC transmembrane type-2" evidence="7">
    <location>
        <begin position="23"/>
        <end position="252"/>
    </location>
</feature>
<evidence type="ECO:0000256" key="3">
    <source>
        <dbReference type="ARBA" id="ARBA00022989"/>
    </source>
</evidence>
<dbReference type="PANTHER" id="PTHR43229:SF3">
    <property type="entry name" value="ABC-TYPE MULTIDRUG TRANSPORT SYSTEM, PERMEASE COMPONENT"/>
    <property type="match status" value="1"/>
</dbReference>
<dbReference type="InterPro" id="IPR047817">
    <property type="entry name" value="ABC2_TM_bact-type"/>
</dbReference>